<dbReference type="GO" id="GO:0051536">
    <property type="term" value="F:iron-sulfur cluster binding"/>
    <property type="evidence" value="ECO:0007669"/>
    <property type="project" value="UniProtKB-KW"/>
</dbReference>
<reference evidence="6 7" key="1">
    <citation type="submission" date="2019-07" db="EMBL/GenBank/DDBJ databases">
        <title>Draft genome sequences of 15 bacterial species constituting the stable defined intestinal microbiota of the GM15 gnotobiotic mouse model.</title>
        <authorList>
            <person name="Elie C."/>
            <person name="Mathieu A."/>
            <person name="Saliou A."/>
            <person name="Darnaud M."/>
            <person name="Leulier F."/>
            <person name="Tamellini A."/>
        </authorList>
    </citation>
    <scope>NUCLEOTIDE SEQUENCE [LARGE SCALE GENOMIC DNA]</scope>
    <source>
        <strain evidence="7">ASF 502</strain>
    </source>
</reference>
<dbReference type="EMBL" id="VIRB01000055">
    <property type="protein sequence ID" value="NDO68728.1"/>
    <property type="molecule type" value="Genomic_DNA"/>
</dbReference>
<evidence type="ECO:0000256" key="3">
    <source>
        <dbReference type="ARBA" id="ARBA00023004"/>
    </source>
</evidence>
<keyword evidence="3" id="KW-0408">Iron</keyword>
<accession>A0A9X5C6Z0</accession>
<dbReference type="Gene3D" id="3.30.420.40">
    <property type="match status" value="2"/>
</dbReference>
<keyword evidence="2" id="KW-0479">Metal-binding</keyword>
<gene>
    <name evidence="6" type="ORF">FMM80_08550</name>
</gene>
<proteinExistence type="predicted"/>
<organism evidence="6 7">
    <name type="scientific">Schaedlerella arabinosiphila</name>
    <dbReference type="NCBI Taxonomy" id="2044587"/>
    <lineage>
        <taxon>Bacteria</taxon>
        <taxon>Bacillati</taxon>
        <taxon>Bacillota</taxon>
        <taxon>Clostridia</taxon>
        <taxon>Lachnospirales</taxon>
        <taxon>Lachnospiraceae</taxon>
        <taxon>Schaedlerella</taxon>
    </lineage>
</organism>
<evidence type="ECO:0000256" key="4">
    <source>
        <dbReference type="ARBA" id="ARBA00023014"/>
    </source>
</evidence>
<feature type="domain" description="ATPase BadF/BadG/BcrA/BcrD type" evidence="5">
    <location>
        <begin position="4"/>
        <end position="221"/>
    </location>
</feature>
<dbReference type="InterPro" id="IPR043129">
    <property type="entry name" value="ATPase_NBD"/>
</dbReference>
<protein>
    <recommendedName>
        <fullName evidence="5">ATPase BadF/BadG/BcrA/BcrD type domain-containing protein</fullName>
    </recommendedName>
</protein>
<dbReference type="PANTHER" id="PTHR32329:SF5">
    <property type="entry name" value="ACTIVATOR OF 2-HYDROXYACYL-COA DEHYDRATASE"/>
    <property type="match status" value="1"/>
</dbReference>
<evidence type="ECO:0000259" key="5">
    <source>
        <dbReference type="Pfam" id="PF01869"/>
    </source>
</evidence>
<evidence type="ECO:0000313" key="6">
    <source>
        <dbReference type="EMBL" id="NDO68728.1"/>
    </source>
</evidence>
<name>A0A9X5C6Z0_9FIRM</name>
<dbReference type="Pfam" id="PF01869">
    <property type="entry name" value="BcrAD_BadFG"/>
    <property type="match status" value="1"/>
</dbReference>
<dbReference type="GO" id="GO:0046872">
    <property type="term" value="F:metal ion binding"/>
    <property type="evidence" value="ECO:0007669"/>
    <property type="project" value="UniProtKB-KW"/>
</dbReference>
<keyword evidence="4" id="KW-0411">Iron-sulfur</keyword>
<sequence length="258" mass="28302">MYCIGIDVGSTFTKYCVMADRNIDFLFMERTPIRQREYFKEKLASFMEEYPDAKVTSCGYGKRNVSELKSINELTALAKGFFFVTGKDGIILDVGGQDTKIILQENGKLKKFFINDKCAAGSGMFLSNILDMIGIKFQDIDLTLKSGIPISLSSTCAVFAQSEIVELIANNRTEQEILQAVIWQIFVMAKPLLSKVDFKPLLLSGGLSQIRGIASFASDALGRKCTVAENGMYLASIGCALSNDIPEGGARDAAQIHL</sequence>
<dbReference type="InterPro" id="IPR051805">
    <property type="entry name" value="Dehydratase_Activator_Redct"/>
</dbReference>
<evidence type="ECO:0000256" key="2">
    <source>
        <dbReference type="ARBA" id="ARBA00022723"/>
    </source>
</evidence>
<evidence type="ECO:0000256" key="1">
    <source>
        <dbReference type="ARBA" id="ARBA00001966"/>
    </source>
</evidence>
<evidence type="ECO:0000313" key="7">
    <source>
        <dbReference type="Proteomes" id="UP000474104"/>
    </source>
</evidence>
<comment type="caution">
    <text evidence="6">The sequence shown here is derived from an EMBL/GenBank/DDBJ whole genome shotgun (WGS) entry which is preliminary data.</text>
</comment>
<dbReference type="Proteomes" id="UP000474104">
    <property type="component" value="Unassembled WGS sequence"/>
</dbReference>
<dbReference type="RefSeq" id="WP_004072055.1">
    <property type="nucleotide sequence ID" value="NZ_VIRB01000055.1"/>
</dbReference>
<dbReference type="NCBIfam" id="TIGR00241">
    <property type="entry name" value="CoA_E_activ"/>
    <property type="match status" value="1"/>
</dbReference>
<dbReference type="PANTHER" id="PTHR32329">
    <property type="entry name" value="BIFUNCTIONAL PROTEIN [INCLUDES 2-HYDROXYACYL-COA DEHYDRATASE (N-TER) AND ITS ACTIVATOR DOMAIN (C_TERM)-RELATED"/>
    <property type="match status" value="1"/>
</dbReference>
<comment type="cofactor">
    <cofactor evidence="1">
        <name>[4Fe-4S] cluster</name>
        <dbReference type="ChEBI" id="CHEBI:49883"/>
    </cofactor>
</comment>
<dbReference type="InterPro" id="IPR008275">
    <property type="entry name" value="CoA_E_activase_dom"/>
</dbReference>
<dbReference type="AlphaFoldDB" id="A0A9X5C6Z0"/>
<dbReference type="SUPFAM" id="SSF53067">
    <property type="entry name" value="Actin-like ATPase domain"/>
    <property type="match status" value="1"/>
</dbReference>
<dbReference type="OrthoDB" id="9778513at2"/>
<dbReference type="InterPro" id="IPR002731">
    <property type="entry name" value="ATPase_BadF"/>
</dbReference>